<feature type="region of interest" description="Disordered" evidence="4">
    <location>
        <begin position="126"/>
        <end position="181"/>
    </location>
</feature>
<feature type="compositionally biased region" description="Basic and acidic residues" evidence="4">
    <location>
        <begin position="338"/>
        <end position="348"/>
    </location>
</feature>
<evidence type="ECO:0000256" key="2">
    <source>
        <dbReference type="ARBA" id="ARBA00022771"/>
    </source>
</evidence>
<keyword evidence="3" id="KW-0862">Zinc</keyword>
<dbReference type="InterPro" id="IPR041367">
    <property type="entry name" value="Znf-CCCH_4"/>
</dbReference>
<feature type="compositionally biased region" description="Basic and acidic residues" evidence="4">
    <location>
        <begin position="204"/>
        <end position="223"/>
    </location>
</feature>
<evidence type="ECO:0000256" key="3">
    <source>
        <dbReference type="ARBA" id="ARBA00022833"/>
    </source>
</evidence>
<dbReference type="EMBL" id="JARAOO010000009">
    <property type="protein sequence ID" value="KAJ7957002.1"/>
    <property type="molecule type" value="Genomic_DNA"/>
</dbReference>
<reference evidence="6" key="1">
    <citation type="journal article" date="2023" name="Science">
        <title>Elucidation of the pathway for biosynthesis of saponin adjuvants from the soapbark tree.</title>
        <authorList>
            <person name="Reed J."/>
            <person name="Orme A."/>
            <person name="El-Demerdash A."/>
            <person name="Owen C."/>
            <person name="Martin L.B.B."/>
            <person name="Misra R.C."/>
            <person name="Kikuchi S."/>
            <person name="Rejzek M."/>
            <person name="Martin A.C."/>
            <person name="Harkess A."/>
            <person name="Leebens-Mack J."/>
            <person name="Louveau T."/>
            <person name="Stephenson M.J."/>
            <person name="Osbourn A."/>
        </authorList>
    </citation>
    <scope>NUCLEOTIDE SEQUENCE</scope>
    <source>
        <strain evidence="6">S10</strain>
    </source>
</reference>
<dbReference type="PANTHER" id="PTHR36886">
    <property type="entry name" value="PROTEIN FRIGIDA-ESSENTIAL 1"/>
    <property type="match status" value="1"/>
</dbReference>
<dbReference type="Pfam" id="PF23030">
    <property type="entry name" value="SCAF11-like_C"/>
    <property type="match status" value="1"/>
</dbReference>
<feature type="domain" description="C3H1-type" evidence="5">
    <location>
        <begin position="239"/>
        <end position="265"/>
    </location>
</feature>
<dbReference type="Proteomes" id="UP001163823">
    <property type="component" value="Chromosome 9"/>
</dbReference>
<accession>A0AAD7LFV2</accession>
<evidence type="ECO:0000313" key="7">
    <source>
        <dbReference type="Proteomes" id="UP001163823"/>
    </source>
</evidence>
<proteinExistence type="predicted"/>
<evidence type="ECO:0000256" key="1">
    <source>
        <dbReference type="ARBA" id="ARBA00022723"/>
    </source>
</evidence>
<feature type="region of interest" description="Disordered" evidence="4">
    <location>
        <begin position="674"/>
        <end position="788"/>
    </location>
</feature>
<organism evidence="6 7">
    <name type="scientific">Quillaja saponaria</name>
    <name type="common">Soap bark tree</name>
    <dbReference type="NCBI Taxonomy" id="32244"/>
    <lineage>
        <taxon>Eukaryota</taxon>
        <taxon>Viridiplantae</taxon>
        <taxon>Streptophyta</taxon>
        <taxon>Embryophyta</taxon>
        <taxon>Tracheophyta</taxon>
        <taxon>Spermatophyta</taxon>
        <taxon>Magnoliopsida</taxon>
        <taxon>eudicotyledons</taxon>
        <taxon>Gunneridae</taxon>
        <taxon>Pentapetalae</taxon>
        <taxon>rosids</taxon>
        <taxon>fabids</taxon>
        <taxon>Fabales</taxon>
        <taxon>Quillajaceae</taxon>
        <taxon>Quillaja</taxon>
    </lineage>
</organism>
<feature type="compositionally biased region" description="Polar residues" evidence="4">
    <location>
        <begin position="706"/>
        <end position="716"/>
    </location>
</feature>
<evidence type="ECO:0000259" key="5">
    <source>
        <dbReference type="SMART" id="SM00356"/>
    </source>
</evidence>
<dbReference type="InterPro" id="IPR000571">
    <property type="entry name" value="Znf_CCCH"/>
</dbReference>
<feature type="compositionally biased region" description="Basic residues" evidence="4">
    <location>
        <begin position="145"/>
        <end position="155"/>
    </location>
</feature>
<feature type="region of interest" description="Disordered" evidence="4">
    <location>
        <begin position="269"/>
        <end position="301"/>
    </location>
</feature>
<feature type="region of interest" description="Disordered" evidence="4">
    <location>
        <begin position="331"/>
        <end position="371"/>
    </location>
</feature>
<feature type="compositionally biased region" description="Polar residues" evidence="4">
    <location>
        <begin position="733"/>
        <end position="744"/>
    </location>
</feature>
<dbReference type="KEGG" id="qsa:O6P43_023359"/>
<keyword evidence="2" id="KW-0863">Zinc-finger</keyword>
<feature type="compositionally biased region" description="Basic and acidic residues" evidence="4">
    <location>
        <begin position="747"/>
        <end position="774"/>
    </location>
</feature>
<dbReference type="AlphaFoldDB" id="A0AAD7LFV2"/>
<keyword evidence="1" id="KW-0479">Metal-binding</keyword>
<gene>
    <name evidence="6" type="ORF">O6P43_023359</name>
</gene>
<feature type="compositionally biased region" description="Basic and acidic residues" evidence="4">
    <location>
        <begin position="274"/>
        <end position="301"/>
    </location>
</feature>
<dbReference type="Gene3D" id="2.30.30.1190">
    <property type="match status" value="1"/>
</dbReference>
<dbReference type="SMART" id="SM00356">
    <property type="entry name" value="ZnF_C3H1"/>
    <property type="match status" value="3"/>
</dbReference>
<dbReference type="InterPro" id="IPR052650">
    <property type="entry name" value="Zinc_finger_CCCH"/>
</dbReference>
<dbReference type="SUPFAM" id="SSF90229">
    <property type="entry name" value="CCCH zinc finger"/>
    <property type="match status" value="1"/>
</dbReference>
<dbReference type="Pfam" id="PF14608">
    <property type="entry name" value="zf-CCCH_2"/>
    <property type="match status" value="2"/>
</dbReference>
<dbReference type="Pfam" id="PF18044">
    <property type="entry name" value="zf-CCCH_4"/>
    <property type="match status" value="1"/>
</dbReference>
<feature type="region of interest" description="Disordered" evidence="4">
    <location>
        <begin position="204"/>
        <end position="233"/>
    </location>
</feature>
<evidence type="ECO:0000313" key="6">
    <source>
        <dbReference type="EMBL" id="KAJ7957002.1"/>
    </source>
</evidence>
<feature type="region of interest" description="Disordered" evidence="4">
    <location>
        <begin position="427"/>
        <end position="472"/>
    </location>
</feature>
<protein>
    <submittedName>
        <fullName evidence="6">Zinc finger CCCH domain-containing protein 38</fullName>
    </submittedName>
</protein>
<comment type="caution">
    <text evidence="6">The sequence shown here is derived from an EMBL/GenBank/DDBJ whole genome shotgun (WGS) entry which is preliminary data.</text>
</comment>
<name>A0AAD7LFV2_QUISA</name>
<dbReference type="InterPro" id="IPR036855">
    <property type="entry name" value="Znf_CCCH_sf"/>
</dbReference>
<dbReference type="GO" id="GO:0008270">
    <property type="term" value="F:zinc ion binding"/>
    <property type="evidence" value="ECO:0007669"/>
    <property type="project" value="UniProtKB-KW"/>
</dbReference>
<feature type="domain" description="C3H1-type" evidence="5">
    <location>
        <begin position="304"/>
        <end position="329"/>
    </location>
</feature>
<keyword evidence="7" id="KW-1185">Reference proteome</keyword>
<feature type="compositionally biased region" description="Basic and acidic residues" evidence="4">
    <location>
        <begin position="164"/>
        <end position="175"/>
    </location>
</feature>
<dbReference type="PANTHER" id="PTHR36886:SF8">
    <property type="entry name" value="ZINC FINGER CCCH DOMAIN-CONTAINING PROTEIN 38"/>
    <property type="match status" value="1"/>
</dbReference>
<feature type="compositionally biased region" description="Basic and acidic residues" evidence="4">
    <location>
        <begin position="429"/>
        <end position="453"/>
    </location>
</feature>
<sequence>MTPISCFFFLLGFQPEISASLFSILTFIEFTYQMSGSGRRRSSKWDLRDDPEFASEHLQFQSGWSYFEGNDKPNSRHDFRTKEPFSEGRVTHKNDITNKDCSRRLDATMAWDGDASYGTRMSPGLEEWKHSSHSQSPRNGWGRSFRSRSRSRSRSWSRSPVRGPRRDSAVHDRMRSRSGGAAPVCRDFAAGKCRRGTNCHFLHHGNENNEDTRESRHRKEEAPRYTAPLDSRDCSTRSGRSYESCINFSRGKCQMGASCKYIHHSNSDGFSKGSVDESTREREYERRNRDNSFDRASEHDPQRSVKAPCKFFATGNCRNGKYCRFSHDSQALVSPNGRSRDERRRPNSGEDQVQDSAKWRGTVSPDRRSIDDRLDRDCNTYELDKTWDGPTWDDVSVNAKMCEDKNENMNAPEPGLAALPLSDGWGHTLDNKNKVHGDPVDTEKKKGNQRKAESAGASLESPESKVTETWLGDDMSPDWNYRVESANLVKEEHSQNKQGITQSEIYMATMEHDRNQTRSGQGFNQNGQSLSALQPSSLPAVGQSQVTIPVVRPRGIILDGLENQAGSIELQSGIQPNNVHANPPPSQVNVRIPPTQDAVSNEQLVQLTNFSASLAQFLGTGQHLPQLYAALNSQDAQNAPSFAKHEGSLKPVSTPSIKSDAAIGLQKQYDPICDSIEPKKTDEDGMPPVFSSNTVGQKRIEEKPESPSQLSSSDKQNCGDYHRTGNLEEHTGNTEQLSQLQQVDNRGPIKDNDGVVAEESKLAQDDKKNKKENGPLENMDVDGGNDEGKKIKDVKGIRAFKFSLAEFVKELLKPTWKEGKITKEDYKTIVKKVVDKVTSTVQGAHIPQTQEKIDHYLSFSKPKLNKLVQAYVEKAQKA</sequence>
<dbReference type="InterPro" id="IPR057031">
    <property type="entry name" value="SFR19-like_C"/>
</dbReference>
<dbReference type="Gene3D" id="3.30.1370.210">
    <property type="match status" value="1"/>
</dbReference>
<evidence type="ECO:0000256" key="4">
    <source>
        <dbReference type="SAM" id="MobiDB-lite"/>
    </source>
</evidence>
<feature type="domain" description="C3H1-type" evidence="5">
    <location>
        <begin position="179"/>
        <end position="205"/>
    </location>
</feature>
<feature type="compositionally biased region" description="Basic and acidic residues" evidence="4">
    <location>
        <begin position="720"/>
        <end position="732"/>
    </location>
</feature>